<dbReference type="Proteomes" id="UP000581206">
    <property type="component" value="Unassembled WGS sequence"/>
</dbReference>
<organism evidence="2 3">
    <name type="scientific">Cellulomonas denverensis</name>
    <dbReference type="NCBI Taxonomy" id="264297"/>
    <lineage>
        <taxon>Bacteria</taxon>
        <taxon>Bacillati</taxon>
        <taxon>Actinomycetota</taxon>
        <taxon>Actinomycetes</taxon>
        <taxon>Micrococcales</taxon>
        <taxon>Cellulomonadaceae</taxon>
        <taxon>Cellulomonas</taxon>
    </lineage>
</organism>
<comment type="caution">
    <text evidence="2">The sequence shown here is derived from an EMBL/GenBank/DDBJ whole genome shotgun (WGS) entry which is preliminary data.</text>
</comment>
<dbReference type="EMBL" id="JAAXOX010000004">
    <property type="protein sequence ID" value="NKY22998.1"/>
    <property type="molecule type" value="Genomic_DNA"/>
</dbReference>
<reference evidence="2 3" key="1">
    <citation type="submission" date="2020-04" db="EMBL/GenBank/DDBJ databases">
        <title>MicrobeNet Type strains.</title>
        <authorList>
            <person name="Nicholson A.C."/>
        </authorList>
    </citation>
    <scope>NUCLEOTIDE SEQUENCE [LARGE SCALE GENOMIC DNA]</scope>
    <source>
        <strain evidence="2 3">ATCC BAA-788</strain>
    </source>
</reference>
<feature type="compositionally biased region" description="Basic and acidic residues" evidence="1">
    <location>
        <begin position="459"/>
        <end position="477"/>
    </location>
</feature>
<keyword evidence="3" id="KW-1185">Reference proteome</keyword>
<feature type="compositionally biased region" description="Low complexity" evidence="1">
    <location>
        <begin position="398"/>
        <end position="408"/>
    </location>
</feature>
<feature type="region of interest" description="Disordered" evidence="1">
    <location>
        <begin position="263"/>
        <end position="315"/>
    </location>
</feature>
<name>A0A7X6KVQ0_9CELL</name>
<proteinExistence type="predicted"/>
<sequence>MAEGNPRPTHGDVLRAPGDAELVSKAKQGDTLALAWLWERTVPALRRAWHAAGETGEPDLESIGASLAQKLTDGGGPSGHDLRLFLYTQLRAQRGPVREEADEPAPRPGGQLAERLFVKLPGSAREGLWFGDIERLTEDSAAQHLGIDSDELGARYEQGRRALVTGWLKTRLAAEKNLSRCRAQVALLVREATEGALPEPDRLTLATHLSECERCAAIHADIEVFRAGYPRFLVAMALGPGVADSWFAEDEAPATTVEPIAAADEAPASADDRAADTGVQPAPERADEPADRAAVAEGAGPDTAEPQRSGSSRSMWRALDELRSRRLEIGPTFGRRSSSLEDAPQVQHSWPPLTAGTPQAPEDPSADTETVEAPDHTPLARDEAPNPPADAPTPAESPEPTTAEAPEAVGDVPAGPEHDSSEPHAEAVTAEHQDDTAERIDLEDGGRATDLHGSAQGTDLRDDAARQDDAPDAEAHDSVAPATDADSTGGPDTEAPEATDSAVDGLDAPADTTDVDGAPGSADAQALADTEAADAADTALADTDDLPNAEGDAVDAAATGEPDLPVAAEQQPAPAQQPITTGPDSRAPELDASTPERVEAGADVLPDPEPVSPPSWLVAPAATAIPRSPAERLDDEVPPATTPVPSWLTAGPASPLSSPVLPEQDAPMTTFPTSTEPASELEMTSPTSTPIPDVPRATEAAGSPLPGTPDAVPAPVVAAEQPAAVVEPIKSLPEPAQVEPEPTPVLPEPVPVAPEPAPAAVSAQPAPVAPEPAPTAAAIAEPAPVATAPAPTETTHPGAVHAETVPAATAPAQPAPAPVVSQPAPAPVVVPAPAPVVVAEPAPPVEVVHHLAPTPGSVDPLQVSAAAPEPAPVPVVIPAPNPPVVSPAAVATPAAATPPAPVATPAPAPVAAPAPAPVVVPAPVAAPAPVPVVIPAQPVVVPAPQQTEAPQVTTHGLGIPDSATVAAPAPVAPVPAPAERHVEIEGLHPYLVFDGAHPNQSPRAKDAAVSLARVRAEQLARRSVGESVADPKPEAVLVRDSDADWGQRLASLDSLAWVSTVEARSVVEPRGDGTFAVTVRFVGAGGSPALVATGSDWDSQWWGGDGKVTALIGQVVVRTAFGLLGEPEPSSVEFLDVTVDN</sequence>
<feature type="compositionally biased region" description="Low complexity" evidence="1">
    <location>
        <begin position="522"/>
        <end position="541"/>
    </location>
</feature>
<feature type="compositionally biased region" description="Pro residues" evidence="1">
    <location>
        <begin position="741"/>
        <end position="757"/>
    </location>
</feature>
<feature type="compositionally biased region" description="Basic and acidic residues" evidence="1">
    <location>
        <begin position="373"/>
        <end position="384"/>
    </location>
</feature>
<feature type="region of interest" description="Disordered" evidence="1">
    <location>
        <begin position="332"/>
        <end position="713"/>
    </location>
</feature>
<evidence type="ECO:0000313" key="2">
    <source>
        <dbReference type="EMBL" id="NKY22998.1"/>
    </source>
</evidence>
<dbReference type="RefSeq" id="WP_168630126.1">
    <property type="nucleotide sequence ID" value="NZ_BONL01000001.1"/>
</dbReference>
<protein>
    <recommendedName>
        <fullName evidence="4">Zinc-finger domain-containing protein</fullName>
    </recommendedName>
</protein>
<accession>A0A7X6KVQ0</accession>
<evidence type="ECO:0008006" key="4">
    <source>
        <dbReference type="Google" id="ProtNLM"/>
    </source>
</evidence>
<feature type="compositionally biased region" description="Basic and acidic residues" evidence="1">
    <location>
        <begin position="586"/>
        <end position="600"/>
    </location>
</feature>
<feature type="region of interest" description="Disordered" evidence="1">
    <location>
        <begin position="733"/>
        <end position="772"/>
    </location>
</feature>
<feature type="compositionally biased region" description="Pro residues" evidence="1">
    <location>
        <begin position="385"/>
        <end position="397"/>
    </location>
</feature>
<evidence type="ECO:0000256" key="1">
    <source>
        <dbReference type="SAM" id="MobiDB-lite"/>
    </source>
</evidence>
<feature type="compositionally biased region" description="Basic and acidic residues" evidence="1">
    <location>
        <begin position="416"/>
        <end position="450"/>
    </location>
</feature>
<evidence type="ECO:0000313" key="3">
    <source>
        <dbReference type="Proteomes" id="UP000581206"/>
    </source>
</evidence>
<feature type="compositionally biased region" description="Low complexity" evidence="1">
    <location>
        <begin position="565"/>
        <end position="578"/>
    </location>
</feature>
<feature type="compositionally biased region" description="Polar residues" evidence="1">
    <location>
        <begin position="670"/>
        <end position="690"/>
    </location>
</feature>
<gene>
    <name evidence="2" type="ORF">HGA03_10030</name>
</gene>
<dbReference type="AlphaFoldDB" id="A0A7X6KVQ0"/>